<organism evidence="3 4">
    <name type="scientific">Mycena maculata</name>
    <dbReference type="NCBI Taxonomy" id="230809"/>
    <lineage>
        <taxon>Eukaryota</taxon>
        <taxon>Fungi</taxon>
        <taxon>Dikarya</taxon>
        <taxon>Basidiomycota</taxon>
        <taxon>Agaricomycotina</taxon>
        <taxon>Agaricomycetes</taxon>
        <taxon>Agaricomycetidae</taxon>
        <taxon>Agaricales</taxon>
        <taxon>Marasmiineae</taxon>
        <taxon>Mycenaceae</taxon>
        <taxon>Mycena</taxon>
    </lineage>
</organism>
<feature type="signal peptide" evidence="1">
    <location>
        <begin position="1"/>
        <end position="18"/>
    </location>
</feature>
<gene>
    <name evidence="3" type="ORF">DFH07DRAFT_792631</name>
</gene>
<evidence type="ECO:0000313" key="3">
    <source>
        <dbReference type="EMBL" id="KAJ7780538.1"/>
    </source>
</evidence>
<keyword evidence="4" id="KW-1185">Reference proteome</keyword>
<feature type="chain" id="PRO_5042062033" description="DUF7729 domain-containing protein" evidence="1">
    <location>
        <begin position="19"/>
        <end position="262"/>
    </location>
</feature>
<protein>
    <recommendedName>
        <fullName evidence="2">DUF7729 domain-containing protein</fullName>
    </recommendedName>
</protein>
<evidence type="ECO:0000259" key="2">
    <source>
        <dbReference type="Pfam" id="PF24855"/>
    </source>
</evidence>
<accession>A0AAD7KAE2</accession>
<dbReference type="Proteomes" id="UP001215280">
    <property type="component" value="Unassembled WGS sequence"/>
</dbReference>
<dbReference type="PANTHER" id="PTHR34862:SF1">
    <property type="entry name" value="SPARK DOMAIN-CONTAINING PROTEIN"/>
    <property type="match status" value="1"/>
</dbReference>
<keyword evidence="1" id="KW-0732">Signal</keyword>
<comment type="caution">
    <text evidence="3">The sequence shown here is derived from an EMBL/GenBank/DDBJ whole genome shotgun (WGS) entry which is preliminary data.</text>
</comment>
<name>A0AAD7KAE2_9AGAR</name>
<dbReference type="AlphaFoldDB" id="A0AAD7KAE2"/>
<evidence type="ECO:0000256" key="1">
    <source>
        <dbReference type="SAM" id="SignalP"/>
    </source>
</evidence>
<dbReference type="EMBL" id="JARJLG010000005">
    <property type="protein sequence ID" value="KAJ7780538.1"/>
    <property type="molecule type" value="Genomic_DNA"/>
</dbReference>
<feature type="domain" description="DUF7729" evidence="2">
    <location>
        <begin position="27"/>
        <end position="214"/>
    </location>
</feature>
<dbReference type="PROSITE" id="PS51257">
    <property type="entry name" value="PROKAR_LIPOPROTEIN"/>
    <property type="match status" value="1"/>
</dbReference>
<evidence type="ECO:0000313" key="4">
    <source>
        <dbReference type="Proteomes" id="UP001215280"/>
    </source>
</evidence>
<proteinExistence type="predicted"/>
<sequence>MKASTLFTFAATAGLAAAQTTIPGLSTACSNSLTGLLSSPEAACLKPSSLLSFFVGTNQSIPDTVNKWLSGLCSTGFCSNETLAAIVSNVTTGCSSDLGSVGADVGASVATVTQLVQEVYPTVRNVMCLKDDASNQLCVTETLSNIEDIVGKLSFSDLNLATLTSDFQNVVASASNLACTNCTKAAFTLISPLTSQFPEAQTGIDALCGANFIDGSSPDTVSQTAVNQAFTSTKSNGALVVTTSKMAGAVMVFLLSAFTLLG</sequence>
<dbReference type="Pfam" id="PF24855">
    <property type="entry name" value="DUF7729"/>
    <property type="match status" value="1"/>
</dbReference>
<dbReference type="PANTHER" id="PTHR34862">
    <property type="entry name" value="SPARK DOMAIN-CONTAINING PROTEIN"/>
    <property type="match status" value="1"/>
</dbReference>
<dbReference type="InterPro" id="IPR056146">
    <property type="entry name" value="DUF7729"/>
</dbReference>
<reference evidence="3" key="1">
    <citation type="submission" date="2023-03" db="EMBL/GenBank/DDBJ databases">
        <title>Massive genome expansion in bonnet fungi (Mycena s.s.) driven by repeated elements and novel gene families across ecological guilds.</title>
        <authorList>
            <consortium name="Lawrence Berkeley National Laboratory"/>
            <person name="Harder C.B."/>
            <person name="Miyauchi S."/>
            <person name="Viragh M."/>
            <person name="Kuo A."/>
            <person name="Thoen E."/>
            <person name="Andreopoulos B."/>
            <person name="Lu D."/>
            <person name="Skrede I."/>
            <person name="Drula E."/>
            <person name="Henrissat B."/>
            <person name="Morin E."/>
            <person name="Kohler A."/>
            <person name="Barry K."/>
            <person name="LaButti K."/>
            <person name="Morin E."/>
            <person name="Salamov A."/>
            <person name="Lipzen A."/>
            <person name="Mereny Z."/>
            <person name="Hegedus B."/>
            <person name="Baldrian P."/>
            <person name="Stursova M."/>
            <person name="Weitz H."/>
            <person name="Taylor A."/>
            <person name="Grigoriev I.V."/>
            <person name="Nagy L.G."/>
            <person name="Martin F."/>
            <person name="Kauserud H."/>
        </authorList>
    </citation>
    <scope>NUCLEOTIDE SEQUENCE</scope>
    <source>
        <strain evidence="3">CBHHK188m</strain>
    </source>
</reference>